<dbReference type="AlphaFoldDB" id="A0AAV7W7Y2"/>
<reference evidence="2" key="1">
    <citation type="journal article" date="2022" name="bioRxiv">
        <title>Sequencing and chromosome-scale assembly of the giantPleurodeles waltlgenome.</title>
        <authorList>
            <person name="Brown T."/>
            <person name="Elewa A."/>
            <person name="Iarovenko S."/>
            <person name="Subramanian E."/>
            <person name="Araus A.J."/>
            <person name="Petzold A."/>
            <person name="Susuki M."/>
            <person name="Suzuki K.-i.T."/>
            <person name="Hayashi T."/>
            <person name="Toyoda A."/>
            <person name="Oliveira C."/>
            <person name="Osipova E."/>
            <person name="Leigh N.D."/>
            <person name="Simon A."/>
            <person name="Yun M.H."/>
        </authorList>
    </citation>
    <scope>NUCLEOTIDE SEQUENCE</scope>
    <source>
        <strain evidence="2">20211129_DDA</strain>
        <tissue evidence="2">Liver</tissue>
    </source>
</reference>
<evidence type="ECO:0000313" key="3">
    <source>
        <dbReference type="Proteomes" id="UP001066276"/>
    </source>
</evidence>
<name>A0AAV7W7Y2_PLEWA</name>
<organism evidence="2 3">
    <name type="scientific">Pleurodeles waltl</name>
    <name type="common">Iberian ribbed newt</name>
    <dbReference type="NCBI Taxonomy" id="8319"/>
    <lineage>
        <taxon>Eukaryota</taxon>
        <taxon>Metazoa</taxon>
        <taxon>Chordata</taxon>
        <taxon>Craniata</taxon>
        <taxon>Vertebrata</taxon>
        <taxon>Euteleostomi</taxon>
        <taxon>Amphibia</taxon>
        <taxon>Batrachia</taxon>
        <taxon>Caudata</taxon>
        <taxon>Salamandroidea</taxon>
        <taxon>Salamandridae</taxon>
        <taxon>Pleurodelinae</taxon>
        <taxon>Pleurodeles</taxon>
    </lineage>
</organism>
<accession>A0AAV7W7Y2</accession>
<protein>
    <submittedName>
        <fullName evidence="2">Uncharacterized protein</fullName>
    </submittedName>
</protein>
<feature type="region of interest" description="Disordered" evidence="1">
    <location>
        <begin position="1"/>
        <end position="106"/>
    </location>
</feature>
<dbReference type="Proteomes" id="UP001066276">
    <property type="component" value="Chromosome 1_2"/>
</dbReference>
<keyword evidence="3" id="KW-1185">Reference proteome</keyword>
<sequence length="106" mass="11226">MPEGHLTVYPEGGVAPKPMRGAKARGTAPLEDGGIQYPTSASEISSWSGEEEEDVSDSAKSSGGEQQTPRSDDPSPRQAGMDIVRKKKKRKDDKTVGGAQGDKDLL</sequence>
<evidence type="ECO:0000313" key="2">
    <source>
        <dbReference type="EMBL" id="KAJ1210108.1"/>
    </source>
</evidence>
<dbReference type="EMBL" id="JANPWB010000002">
    <property type="protein sequence ID" value="KAJ1210108.1"/>
    <property type="molecule type" value="Genomic_DNA"/>
</dbReference>
<evidence type="ECO:0000256" key="1">
    <source>
        <dbReference type="SAM" id="MobiDB-lite"/>
    </source>
</evidence>
<proteinExistence type="predicted"/>
<feature type="compositionally biased region" description="Polar residues" evidence="1">
    <location>
        <begin position="58"/>
        <end position="69"/>
    </location>
</feature>
<gene>
    <name evidence="2" type="ORF">NDU88_005476</name>
</gene>
<comment type="caution">
    <text evidence="2">The sequence shown here is derived from an EMBL/GenBank/DDBJ whole genome shotgun (WGS) entry which is preliminary data.</text>
</comment>